<protein>
    <recommendedName>
        <fullName evidence="1">NodB homology domain-containing protein</fullName>
    </recommendedName>
</protein>
<dbReference type="Gene3D" id="3.20.20.370">
    <property type="entry name" value="Glycoside hydrolase/deacetylase"/>
    <property type="match status" value="1"/>
</dbReference>
<reference evidence="2 3" key="1">
    <citation type="submission" date="2015-03" db="EMBL/GenBank/DDBJ databases">
        <authorList>
            <person name="Murphy D."/>
        </authorList>
    </citation>
    <scope>NUCLEOTIDE SEQUENCE [LARGE SCALE GENOMIC DNA]</scope>
    <source>
        <strain evidence="2 3">KMM 520</strain>
    </source>
</reference>
<dbReference type="PANTHER" id="PTHR43123:SF1">
    <property type="entry name" value="POLYSACCHARIDE DEACETYLASE-RELATED"/>
    <property type="match status" value="1"/>
</dbReference>
<evidence type="ECO:0000313" key="2">
    <source>
        <dbReference type="EMBL" id="ALS33285.1"/>
    </source>
</evidence>
<proteinExistence type="predicted"/>
<dbReference type="InterPro" id="IPR002509">
    <property type="entry name" value="NODB_dom"/>
</dbReference>
<dbReference type="InterPro" id="IPR011330">
    <property type="entry name" value="Glyco_hydro/deAcase_b/a-brl"/>
</dbReference>
<accession>A0A0U2VIK2</accession>
<dbReference type="Pfam" id="PF01522">
    <property type="entry name" value="Polysacc_deac_1"/>
    <property type="match status" value="1"/>
</dbReference>
<gene>
    <name evidence="2" type="ORF">PTRA_a2169</name>
</gene>
<name>A0A0U2VIK2_9GAMM</name>
<dbReference type="KEGG" id="ptn:PTRA_a2169"/>
<dbReference type="SUPFAM" id="SSF88713">
    <property type="entry name" value="Glycoside hydrolase/deacetylase"/>
    <property type="match status" value="1"/>
</dbReference>
<dbReference type="EMBL" id="CP011034">
    <property type="protein sequence ID" value="ALS33285.1"/>
    <property type="molecule type" value="Genomic_DNA"/>
</dbReference>
<dbReference type="GO" id="GO:0016810">
    <property type="term" value="F:hydrolase activity, acting on carbon-nitrogen (but not peptide) bonds"/>
    <property type="evidence" value="ECO:0007669"/>
    <property type="project" value="InterPro"/>
</dbReference>
<dbReference type="PATRIC" id="fig|1315283.4.peg.1877"/>
<dbReference type="PANTHER" id="PTHR43123">
    <property type="entry name" value="POLYSACCHARIDE DEACETYLASE-RELATED"/>
    <property type="match status" value="1"/>
</dbReference>
<dbReference type="AlphaFoldDB" id="A0A0U2VIK2"/>
<dbReference type="GO" id="GO:0005975">
    <property type="term" value="P:carbohydrate metabolic process"/>
    <property type="evidence" value="ECO:0007669"/>
    <property type="project" value="InterPro"/>
</dbReference>
<feature type="domain" description="NodB homology" evidence="1">
    <location>
        <begin position="62"/>
        <end position="124"/>
    </location>
</feature>
<sequence length="147" mass="16944">MPKSYQWPNNKRLAMSIVVNVEEGSEYSIKDGDKGMEPVDELQVYLKKPMRNYGNESNYQYGIKEGASRIINLLDKYNVPATWTAAALSLERAPQIAQAIKRREDETCSHGYRWIFQFRMDETQESNHRPLPCQDVSLTASINNNLQ</sequence>
<evidence type="ECO:0000259" key="1">
    <source>
        <dbReference type="Pfam" id="PF01522"/>
    </source>
</evidence>
<dbReference type="RefSeq" id="WP_237113446.1">
    <property type="nucleotide sequence ID" value="NZ_CP011034.1"/>
</dbReference>
<dbReference type="Proteomes" id="UP000065261">
    <property type="component" value="Chromosome I"/>
</dbReference>
<organism evidence="2">
    <name type="scientific">Pseudoalteromonas translucida KMM 520</name>
    <dbReference type="NCBI Taxonomy" id="1315283"/>
    <lineage>
        <taxon>Bacteria</taxon>
        <taxon>Pseudomonadati</taxon>
        <taxon>Pseudomonadota</taxon>
        <taxon>Gammaproteobacteria</taxon>
        <taxon>Alteromonadales</taxon>
        <taxon>Pseudoalteromonadaceae</taxon>
        <taxon>Pseudoalteromonas</taxon>
    </lineage>
</organism>
<evidence type="ECO:0000313" key="3">
    <source>
        <dbReference type="Proteomes" id="UP000065261"/>
    </source>
</evidence>